<dbReference type="GO" id="GO:0005789">
    <property type="term" value="C:endoplasmic reticulum membrane"/>
    <property type="evidence" value="ECO:0007669"/>
    <property type="project" value="TreeGrafter"/>
</dbReference>
<evidence type="ECO:0000259" key="14">
    <source>
        <dbReference type="PROSITE" id="PS51847"/>
    </source>
</evidence>
<dbReference type="InterPro" id="IPR039010">
    <property type="entry name" value="Synaptotagmin_SMP"/>
</dbReference>
<keyword evidence="8" id="KW-0445">Lipid transport</keyword>
<keyword evidence="10 12" id="KW-0472">Membrane</keyword>
<evidence type="ECO:0000313" key="16">
    <source>
        <dbReference type="Proteomes" id="UP000092461"/>
    </source>
</evidence>
<keyword evidence="4" id="KW-0479">Metal-binding</keyword>
<dbReference type="SMART" id="SM00239">
    <property type="entry name" value="C2"/>
    <property type="match status" value="3"/>
</dbReference>
<dbReference type="InterPro" id="IPR035892">
    <property type="entry name" value="C2_domain_sf"/>
</dbReference>
<accession>A0A1B0CUF4</accession>
<organism evidence="15 16">
    <name type="scientific">Lutzomyia longipalpis</name>
    <name type="common">Sand fly</name>
    <dbReference type="NCBI Taxonomy" id="7200"/>
    <lineage>
        <taxon>Eukaryota</taxon>
        <taxon>Metazoa</taxon>
        <taxon>Ecdysozoa</taxon>
        <taxon>Arthropoda</taxon>
        <taxon>Hexapoda</taxon>
        <taxon>Insecta</taxon>
        <taxon>Pterygota</taxon>
        <taxon>Neoptera</taxon>
        <taxon>Endopterygota</taxon>
        <taxon>Diptera</taxon>
        <taxon>Nematocera</taxon>
        <taxon>Psychodoidea</taxon>
        <taxon>Psychodidae</taxon>
        <taxon>Lutzomyia</taxon>
        <taxon>Lutzomyia</taxon>
    </lineage>
</organism>
<dbReference type="VEuPathDB" id="VectorBase:LLOJ008589"/>
<protein>
    <recommendedName>
        <fullName evidence="17">Protein kinase c conserved region 2</fullName>
    </recommendedName>
</protein>
<proteinExistence type="predicted"/>
<dbReference type="Gene3D" id="2.60.40.150">
    <property type="entry name" value="C2 domain"/>
    <property type="match status" value="3"/>
</dbReference>
<keyword evidence="6" id="KW-0106">Calcium</keyword>
<dbReference type="GO" id="GO:0061817">
    <property type="term" value="P:endoplasmic reticulum-plasma membrane tethering"/>
    <property type="evidence" value="ECO:0007669"/>
    <property type="project" value="InterPro"/>
</dbReference>
<dbReference type="FunFam" id="2.60.40.150:FF:000093">
    <property type="entry name" value="Extended synaptotagmin 3"/>
    <property type="match status" value="1"/>
</dbReference>
<dbReference type="SUPFAM" id="SSF49562">
    <property type="entry name" value="C2 domain (Calcium/lipid-binding domain, CaLB)"/>
    <property type="match status" value="3"/>
</dbReference>
<evidence type="ECO:0000256" key="6">
    <source>
        <dbReference type="ARBA" id="ARBA00022837"/>
    </source>
</evidence>
<evidence type="ECO:0000256" key="12">
    <source>
        <dbReference type="SAM" id="Phobius"/>
    </source>
</evidence>
<evidence type="ECO:0000256" key="11">
    <source>
        <dbReference type="SAM" id="MobiDB-lite"/>
    </source>
</evidence>
<evidence type="ECO:0000256" key="8">
    <source>
        <dbReference type="ARBA" id="ARBA00023055"/>
    </source>
</evidence>
<evidence type="ECO:0008006" key="17">
    <source>
        <dbReference type="Google" id="ProtNLM"/>
    </source>
</evidence>
<dbReference type="InterPro" id="IPR051634">
    <property type="entry name" value="Extended_Synaptotagmin"/>
</dbReference>
<evidence type="ECO:0000313" key="15">
    <source>
        <dbReference type="EnsemblMetazoa" id="LLOJ008589-PA"/>
    </source>
</evidence>
<feature type="domain" description="C2" evidence="13">
    <location>
        <begin position="317"/>
        <end position="433"/>
    </location>
</feature>
<feature type="compositionally biased region" description="Polar residues" evidence="11">
    <location>
        <begin position="610"/>
        <end position="651"/>
    </location>
</feature>
<keyword evidence="7 12" id="KW-1133">Transmembrane helix</keyword>
<dbReference type="InterPro" id="IPR031468">
    <property type="entry name" value="SMP_LBD"/>
</dbReference>
<feature type="transmembrane region" description="Helical" evidence="12">
    <location>
        <begin position="68"/>
        <end position="93"/>
    </location>
</feature>
<evidence type="ECO:0000259" key="13">
    <source>
        <dbReference type="PROSITE" id="PS50004"/>
    </source>
</evidence>
<dbReference type="EMBL" id="AJWK01029142">
    <property type="status" value="NOT_ANNOTATED_CDS"/>
    <property type="molecule type" value="Genomic_DNA"/>
</dbReference>
<dbReference type="Pfam" id="PF00168">
    <property type="entry name" value="C2"/>
    <property type="match status" value="3"/>
</dbReference>
<keyword evidence="16" id="KW-1185">Reference proteome</keyword>
<keyword evidence="2" id="KW-0813">Transport</keyword>
<reference evidence="15" key="1">
    <citation type="submission" date="2020-05" db="UniProtKB">
        <authorList>
            <consortium name="EnsemblMetazoa"/>
        </authorList>
    </citation>
    <scope>IDENTIFICATION</scope>
    <source>
        <strain evidence="15">Jacobina</strain>
    </source>
</reference>
<evidence type="ECO:0000256" key="1">
    <source>
        <dbReference type="ARBA" id="ARBA00004370"/>
    </source>
</evidence>
<feature type="domain" description="C2" evidence="13">
    <location>
        <begin position="695"/>
        <end position="819"/>
    </location>
</feature>
<keyword evidence="5" id="KW-0677">Repeat</keyword>
<evidence type="ECO:0000256" key="10">
    <source>
        <dbReference type="ARBA" id="ARBA00023136"/>
    </source>
</evidence>
<dbReference type="GO" id="GO:0006869">
    <property type="term" value="P:lipid transport"/>
    <property type="evidence" value="ECO:0007669"/>
    <property type="project" value="UniProtKB-KW"/>
</dbReference>
<dbReference type="Proteomes" id="UP000092461">
    <property type="component" value="Unassembled WGS sequence"/>
</dbReference>
<dbReference type="AlphaFoldDB" id="A0A1B0CUF4"/>
<evidence type="ECO:0000256" key="9">
    <source>
        <dbReference type="ARBA" id="ARBA00023121"/>
    </source>
</evidence>
<feature type="region of interest" description="Disordered" evidence="11">
    <location>
        <begin position="610"/>
        <end position="653"/>
    </location>
</feature>
<evidence type="ECO:0000256" key="4">
    <source>
        <dbReference type="ARBA" id="ARBA00022723"/>
    </source>
</evidence>
<dbReference type="EnsemblMetazoa" id="LLOJ008589-RA">
    <property type="protein sequence ID" value="LLOJ008589-PA"/>
    <property type="gene ID" value="LLOJ008589"/>
</dbReference>
<dbReference type="InterPro" id="IPR037749">
    <property type="entry name" value="Ext_Synaptotagmin_C2B"/>
</dbReference>
<feature type="region of interest" description="Disordered" evidence="11">
    <location>
        <begin position="1"/>
        <end position="48"/>
    </location>
</feature>
<evidence type="ECO:0000256" key="3">
    <source>
        <dbReference type="ARBA" id="ARBA00022692"/>
    </source>
</evidence>
<dbReference type="GO" id="GO:0031210">
    <property type="term" value="F:phosphatidylcholine binding"/>
    <property type="evidence" value="ECO:0007669"/>
    <property type="project" value="TreeGrafter"/>
</dbReference>
<dbReference type="InterPro" id="IPR000008">
    <property type="entry name" value="C2_dom"/>
</dbReference>
<dbReference type="PROSITE" id="PS50004">
    <property type="entry name" value="C2"/>
    <property type="match status" value="3"/>
</dbReference>
<dbReference type="CDD" id="cd04030">
    <property type="entry name" value="C2C_KIAA1228"/>
    <property type="match status" value="1"/>
</dbReference>
<keyword evidence="9" id="KW-0446">Lipid-binding</keyword>
<dbReference type="Pfam" id="PF17047">
    <property type="entry name" value="SMP_LBD"/>
    <property type="match status" value="1"/>
</dbReference>
<feature type="compositionally biased region" description="Low complexity" evidence="11">
    <location>
        <begin position="19"/>
        <end position="29"/>
    </location>
</feature>
<evidence type="ECO:0000256" key="5">
    <source>
        <dbReference type="ARBA" id="ARBA00022737"/>
    </source>
</evidence>
<comment type="subcellular location">
    <subcellularLocation>
        <location evidence="1">Membrane</location>
    </subcellularLocation>
</comment>
<sequence length="827" mass="91433">MSGDLSEVEDLLKKEEPAESAVEATEAAAGDMPTVSKEKTPDEADSSVAKVSSDGGMFSLIYTVAKRVAVVGVIYFVGYMGWSVAWLIAPVIFSVARTQMRKKTELRRNIAKASAIATEREMILARIDELPAWVYFPDIERCEWVNRILKQVWPNANHFAKGLIKNTIEPNIQKALANYKLNSFKFDRMILGTIPPRIGGVKVYDKNISRNEIIMDLDLFYASDCDINFSLGGMRGGIKDFQIHGMVRVVMKPLINKMPLVGGLQIFFLNNPNIDFNLVGVVDLLDMPGLNDMLRRIIIEQVGAIMVLPNKLPITLSDEVPAVTLKMPEPEGVLRVHVMEAKDLMKKDFSVVGKGKSDPYAIVTVGAQQFRTQIIDNTVNPKWDFWCEASIESGQYVEIEIFDKDDTSDDEVLGRATVEITSVVKKGQLDTWLTLENAKHGMVHLRLAWMTLSTDRNDLSAALAETQMLRVTSMSTAILTIFIDSAKNLPQARPQSKPDPFLIVSVGKKQEQTAVQMRTDAPVWEQGFTFLVANPENDSVQLRIVDQKTEKELGQLSYQLSSLLTKGNLDISSEPFTLQKSGPVSKIVLSMSLRILKNAPSLEDEVESTKSTVDSSLSRTDSVTSAAQLSKQDSRMSMGQLTAGGETTASLQEEPCTVSSTATVSSATPPATPEYRDSTLIHRTSSTTSSAGFAGLGRIQLTLRYSVQRQRLIVIVHKIMNIPLKDPSNVPDPYVKLYLLPGRSKESKRKTNVAKDNCNPVYDATFEYIISTAELIGSELEVTVATQKGFLSGGSPVIGIVRVQLNDNEISQQGITTWYDLLPENYE</sequence>
<keyword evidence="3 12" id="KW-0812">Transmembrane</keyword>
<dbReference type="VEuPathDB" id="VectorBase:LLONM1_006541"/>
<dbReference type="GO" id="GO:0005544">
    <property type="term" value="F:calcium-dependent phospholipid binding"/>
    <property type="evidence" value="ECO:0007669"/>
    <property type="project" value="TreeGrafter"/>
</dbReference>
<feature type="domain" description="SMP-LTD" evidence="14">
    <location>
        <begin position="138"/>
        <end position="317"/>
    </location>
</feature>
<feature type="domain" description="C2" evidence="13">
    <location>
        <begin position="455"/>
        <end position="573"/>
    </location>
</feature>
<evidence type="ECO:0000256" key="2">
    <source>
        <dbReference type="ARBA" id="ARBA00022448"/>
    </source>
</evidence>
<dbReference type="GO" id="GO:0035091">
    <property type="term" value="F:phosphatidylinositol binding"/>
    <property type="evidence" value="ECO:0007669"/>
    <property type="project" value="TreeGrafter"/>
</dbReference>
<dbReference type="PANTHER" id="PTHR45761:SF1">
    <property type="entry name" value="EXTENDED SYNAPTOTAGMIN-LIKE PROTEIN 2, ISOFORM C"/>
    <property type="match status" value="1"/>
</dbReference>
<dbReference type="PROSITE" id="PS51847">
    <property type="entry name" value="SMP"/>
    <property type="match status" value="1"/>
</dbReference>
<dbReference type="CDD" id="cd04050">
    <property type="entry name" value="C2B_Synaptotagmin-like"/>
    <property type="match status" value="1"/>
</dbReference>
<dbReference type="GO" id="GO:0005509">
    <property type="term" value="F:calcium ion binding"/>
    <property type="evidence" value="ECO:0007669"/>
    <property type="project" value="TreeGrafter"/>
</dbReference>
<dbReference type="GO" id="GO:0008429">
    <property type="term" value="F:phosphatidylethanolamine binding"/>
    <property type="evidence" value="ECO:0007669"/>
    <property type="project" value="TreeGrafter"/>
</dbReference>
<dbReference type="CDD" id="cd21670">
    <property type="entry name" value="SMP_ESyt"/>
    <property type="match status" value="1"/>
</dbReference>
<name>A0A1B0CUF4_LUTLO</name>
<dbReference type="FunFam" id="2.60.40.150:FF:000155">
    <property type="entry name" value="extended synaptotagmin-2 isoform X1"/>
    <property type="match status" value="1"/>
</dbReference>
<dbReference type="InterPro" id="IPR037752">
    <property type="entry name" value="C2C_KIAA1228"/>
</dbReference>
<dbReference type="FunFam" id="2.60.40.150:FF:000158">
    <property type="entry name" value="extended synaptotagmin-2 isoform X4"/>
    <property type="match status" value="1"/>
</dbReference>
<dbReference type="PANTHER" id="PTHR45761">
    <property type="entry name" value="EXTENDED SYNAPTOTAGMIN-LIKE PROTEIN 2, ISOFORM C"/>
    <property type="match status" value="1"/>
</dbReference>
<evidence type="ECO:0000256" key="7">
    <source>
        <dbReference type="ARBA" id="ARBA00022989"/>
    </source>
</evidence>